<protein>
    <submittedName>
        <fullName evidence="1">Calpastatin</fullName>
    </submittedName>
</protein>
<proteinExistence type="predicted"/>
<dbReference type="SUPFAM" id="SSF140736">
    <property type="entry name" value="Rv1873-like"/>
    <property type="match status" value="1"/>
</dbReference>
<sequence>MQDPFNLARFVEAQRPIFSRAMDELRAGRKRSHWMWFICPQMQGLGHSEMARRFAISGLAEARAYLQHDVLGPRLEEAVKTVLQHSGMSAERIFGSPDDLKFRSCLTLFISVQSGSALYQQALDQFYSGEPDPVTLDLLRRQV</sequence>
<dbReference type="InterPro" id="IPR014937">
    <property type="entry name" value="DUF1810"/>
</dbReference>
<accession>A0A0B1Z6Y1</accession>
<dbReference type="PIRSF" id="PIRSF008546">
    <property type="entry name" value="UCP008546"/>
    <property type="match status" value="1"/>
</dbReference>
<dbReference type="InterPro" id="IPR036287">
    <property type="entry name" value="Rv1873-like_sf"/>
</dbReference>
<dbReference type="Pfam" id="PF08837">
    <property type="entry name" value="DUF1810"/>
    <property type="match status" value="1"/>
</dbReference>
<dbReference type="AlphaFoldDB" id="A0A0B1Z6Y1"/>
<name>A0A0B1Z6Y1_9PSED</name>
<dbReference type="Proteomes" id="UP000030949">
    <property type="component" value="Unassembled WGS sequence"/>
</dbReference>
<comment type="caution">
    <text evidence="1">The sequence shown here is derived from an EMBL/GenBank/DDBJ whole genome shotgun (WGS) entry which is preliminary data.</text>
</comment>
<dbReference type="Gene3D" id="1.25.40.380">
    <property type="entry name" value="Protein of unknown function DUF1810"/>
    <property type="match status" value="1"/>
</dbReference>
<reference evidence="2" key="1">
    <citation type="submission" date="2015-03" db="EMBL/GenBank/DDBJ databases">
        <title>Pseudomonas frederiksbergensis hydrocarbon degrader.</title>
        <authorList>
            <person name="Brown L.M."/>
            <person name="Ruiz O.N."/>
            <person name="Mueller S."/>
            <person name="Gunasekera T.S."/>
        </authorList>
    </citation>
    <scope>NUCLEOTIDE SEQUENCE [LARGE SCALE GENOMIC DNA]</scope>
    <source>
        <strain evidence="2">SI8</strain>
    </source>
</reference>
<dbReference type="EMBL" id="JQGJ01000001">
    <property type="protein sequence ID" value="KHK66360.1"/>
    <property type="molecule type" value="Genomic_DNA"/>
</dbReference>
<organism evidence="1 2">
    <name type="scientific">Pseudomonas frederiksbergensis</name>
    <dbReference type="NCBI Taxonomy" id="104087"/>
    <lineage>
        <taxon>Bacteria</taxon>
        <taxon>Pseudomonadati</taxon>
        <taxon>Pseudomonadota</taxon>
        <taxon>Gammaproteobacteria</taxon>
        <taxon>Pseudomonadales</taxon>
        <taxon>Pseudomonadaceae</taxon>
        <taxon>Pseudomonas</taxon>
    </lineage>
</organism>
<evidence type="ECO:0000313" key="2">
    <source>
        <dbReference type="Proteomes" id="UP000030949"/>
    </source>
</evidence>
<evidence type="ECO:0000313" key="1">
    <source>
        <dbReference type="EMBL" id="KHK66360.1"/>
    </source>
</evidence>
<dbReference type="RefSeq" id="WP_039588419.1">
    <property type="nucleotide sequence ID" value="NZ_JQGJ02000002.1"/>
</dbReference>
<dbReference type="OrthoDB" id="9801870at2"/>
<gene>
    <name evidence="1" type="ORF">JZ00_00570</name>
</gene>